<proteinExistence type="predicted"/>
<dbReference type="OrthoDB" id="8062037at2759"/>
<dbReference type="GO" id="GO:0008270">
    <property type="term" value="F:zinc ion binding"/>
    <property type="evidence" value="ECO:0007669"/>
    <property type="project" value="UniProtKB-KW"/>
</dbReference>
<dbReference type="Pfam" id="PF13639">
    <property type="entry name" value="zf-RING_2"/>
    <property type="match status" value="1"/>
</dbReference>
<dbReference type="EMBL" id="JABFUD020000025">
    <property type="protein sequence ID" value="KAI5059481.1"/>
    <property type="molecule type" value="Genomic_DNA"/>
</dbReference>
<accession>A0A9D4U0S2</accession>
<organism evidence="4 5">
    <name type="scientific">Adiantum capillus-veneris</name>
    <name type="common">Maidenhair fern</name>
    <dbReference type="NCBI Taxonomy" id="13818"/>
    <lineage>
        <taxon>Eukaryota</taxon>
        <taxon>Viridiplantae</taxon>
        <taxon>Streptophyta</taxon>
        <taxon>Embryophyta</taxon>
        <taxon>Tracheophyta</taxon>
        <taxon>Polypodiopsida</taxon>
        <taxon>Polypodiidae</taxon>
        <taxon>Polypodiales</taxon>
        <taxon>Pteridineae</taxon>
        <taxon>Pteridaceae</taxon>
        <taxon>Vittarioideae</taxon>
        <taxon>Adiantum</taxon>
    </lineage>
</organism>
<keyword evidence="5" id="KW-1185">Reference proteome</keyword>
<evidence type="ECO:0000259" key="3">
    <source>
        <dbReference type="PROSITE" id="PS50089"/>
    </source>
</evidence>
<dbReference type="AlphaFoldDB" id="A0A9D4U0S2"/>
<evidence type="ECO:0000256" key="1">
    <source>
        <dbReference type="PROSITE-ProRule" id="PRU00175"/>
    </source>
</evidence>
<dbReference type="SMART" id="SM00184">
    <property type="entry name" value="RING"/>
    <property type="match status" value="1"/>
</dbReference>
<evidence type="ECO:0000313" key="5">
    <source>
        <dbReference type="Proteomes" id="UP000886520"/>
    </source>
</evidence>
<sequence length="446" mass="50492">MCALEVHTCHSGVSLHFHAEGTSECYIVRNNCSGSETDQIPVREHFFSNSNNFAKRGLLESLQKIKQEIPASTESKERKVHQHPRILSRTRTYQVKAYSLTKLDKERLDEADGGQCSIEEVQARLKSSTGSVPQSRAVKADGSLFIEGACRTSCEITDSTSLTNINYSSNLDLSRSSTERTEGLPLFHEVDVYSDQESTDNRQCAQNILLEPSHYADFRGVHTSRREPTERVNRQNHARPALLNRPFGANTVSDEERGQRPYRSRGLNLDERRCRFRSQVWALQRLSSSVEGVPGHIRPHARRAQHDSLEPSHGTMQTSTATDTRASISRIIMLAEALFQVLDEIHRQSSAVSQSEVLSLAPLRAPDLIVESIPMKLFREVDSSKNKEEQALQCHICLVDYEEGDCLRVLPCSHEYHMTCIDKWLKEVHRVCPLCRRDVCDLPVVE</sequence>
<dbReference type="PROSITE" id="PS50089">
    <property type="entry name" value="ZF_RING_2"/>
    <property type="match status" value="1"/>
</dbReference>
<feature type="domain" description="RING-type" evidence="3">
    <location>
        <begin position="394"/>
        <end position="436"/>
    </location>
</feature>
<dbReference type="Proteomes" id="UP000886520">
    <property type="component" value="Chromosome 25"/>
</dbReference>
<dbReference type="InterPro" id="IPR013083">
    <property type="entry name" value="Znf_RING/FYVE/PHD"/>
</dbReference>
<dbReference type="PANTHER" id="PTHR47531">
    <property type="entry name" value="RING/U-BOX SUPERFAMILY PROTEIN"/>
    <property type="match status" value="1"/>
</dbReference>
<dbReference type="FunFam" id="3.30.40.10:FF:000388">
    <property type="entry name" value="Putative RING zinc finger domain superfamily protein"/>
    <property type="match status" value="1"/>
</dbReference>
<reference evidence="4" key="1">
    <citation type="submission" date="2021-01" db="EMBL/GenBank/DDBJ databases">
        <title>Adiantum capillus-veneris genome.</title>
        <authorList>
            <person name="Fang Y."/>
            <person name="Liao Q."/>
        </authorList>
    </citation>
    <scope>NUCLEOTIDE SEQUENCE</scope>
    <source>
        <strain evidence="4">H3</strain>
        <tissue evidence="4">Leaf</tissue>
    </source>
</reference>
<gene>
    <name evidence="4" type="ORF">GOP47_0025800</name>
</gene>
<keyword evidence="1" id="KW-0479">Metal-binding</keyword>
<comment type="caution">
    <text evidence="4">The sequence shown here is derived from an EMBL/GenBank/DDBJ whole genome shotgun (WGS) entry which is preliminary data.</text>
</comment>
<keyword evidence="1" id="KW-0862">Zinc</keyword>
<dbReference type="SUPFAM" id="SSF57850">
    <property type="entry name" value="RING/U-box"/>
    <property type="match status" value="1"/>
</dbReference>
<dbReference type="PANTHER" id="PTHR47531:SF2">
    <property type="entry name" value="RING_U-BOX SUPERFAMILY PROTEIN"/>
    <property type="match status" value="1"/>
</dbReference>
<protein>
    <recommendedName>
        <fullName evidence="3">RING-type domain-containing protein</fullName>
    </recommendedName>
</protein>
<dbReference type="InterPro" id="IPR001841">
    <property type="entry name" value="Znf_RING"/>
</dbReference>
<name>A0A9D4U0S2_ADICA</name>
<keyword evidence="1" id="KW-0863">Zinc-finger</keyword>
<dbReference type="Gene3D" id="3.30.40.10">
    <property type="entry name" value="Zinc/RING finger domain, C3HC4 (zinc finger)"/>
    <property type="match status" value="1"/>
</dbReference>
<evidence type="ECO:0000256" key="2">
    <source>
        <dbReference type="SAM" id="MobiDB-lite"/>
    </source>
</evidence>
<evidence type="ECO:0000313" key="4">
    <source>
        <dbReference type="EMBL" id="KAI5059481.1"/>
    </source>
</evidence>
<feature type="region of interest" description="Disordered" evidence="2">
    <location>
        <begin position="302"/>
        <end position="322"/>
    </location>
</feature>